<dbReference type="Pfam" id="PF00009">
    <property type="entry name" value="GTP_EFTU"/>
    <property type="match status" value="1"/>
</dbReference>
<dbReference type="EMBL" id="JAFHDT010000007">
    <property type="protein sequence ID" value="KAI7807443.1"/>
    <property type="molecule type" value="Genomic_DNA"/>
</dbReference>
<dbReference type="OrthoDB" id="361630at2759"/>
<dbReference type="CDD" id="cd03692">
    <property type="entry name" value="mtIF2_IVc"/>
    <property type="match status" value="1"/>
</dbReference>
<evidence type="ECO:0000313" key="12">
    <source>
        <dbReference type="EMBL" id="KAI7807443.1"/>
    </source>
</evidence>
<keyword evidence="4" id="KW-0547">Nucleotide-binding</keyword>
<dbReference type="Pfam" id="PF11987">
    <property type="entry name" value="IF-2"/>
    <property type="match status" value="1"/>
</dbReference>
<keyword evidence="6" id="KW-0809">Transit peptide</keyword>
<dbReference type="CDD" id="cd03702">
    <property type="entry name" value="IF2_mtIF2_II"/>
    <property type="match status" value="1"/>
</dbReference>
<dbReference type="FunFam" id="3.40.50.300:FF:000019">
    <property type="entry name" value="Translation initiation factor IF-2"/>
    <property type="match status" value="1"/>
</dbReference>
<evidence type="ECO:0000256" key="10">
    <source>
        <dbReference type="ARBA" id="ARBA00044200"/>
    </source>
</evidence>
<dbReference type="InterPro" id="IPR005225">
    <property type="entry name" value="Small_GTP-bd"/>
</dbReference>
<dbReference type="Gene3D" id="3.40.50.10050">
    <property type="entry name" value="Translation initiation factor IF- 2, domain 3"/>
    <property type="match status" value="1"/>
</dbReference>
<reference evidence="12" key="1">
    <citation type="submission" date="2021-02" db="EMBL/GenBank/DDBJ databases">
        <title>Comparative genomics reveals that relaxation of natural selection precedes convergent phenotypic evolution of cavefish.</title>
        <authorList>
            <person name="Peng Z."/>
        </authorList>
    </citation>
    <scope>NUCLEOTIDE SEQUENCE</scope>
    <source>
        <tissue evidence="12">Muscle</tissue>
    </source>
</reference>
<dbReference type="SUPFAM" id="SSF50447">
    <property type="entry name" value="Translation proteins"/>
    <property type="match status" value="2"/>
</dbReference>
<dbReference type="GO" id="GO:0003743">
    <property type="term" value="F:translation initiation factor activity"/>
    <property type="evidence" value="ECO:0007669"/>
    <property type="project" value="UniProtKB-KW"/>
</dbReference>
<comment type="subcellular location">
    <subcellularLocation>
        <location evidence="1">Mitochondrion</location>
    </subcellularLocation>
</comment>
<dbReference type="Proteomes" id="UP001059041">
    <property type="component" value="Linkage Group LG7"/>
</dbReference>
<dbReference type="FunFam" id="3.40.50.10050:FF:000001">
    <property type="entry name" value="Translation initiation factor IF-2"/>
    <property type="match status" value="1"/>
</dbReference>
<evidence type="ECO:0000313" key="13">
    <source>
        <dbReference type="Proteomes" id="UP001059041"/>
    </source>
</evidence>
<dbReference type="InterPro" id="IPR027417">
    <property type="entry name" value="P-loop_NTPase"/>
</dbReference>
<dbReference type="InterPro" id="IPR009000">
    <property type="entry name" value="Transl_B-barrel_sf"/>
</dbReference>
<dbReference type="PANTHER" id="PTHR43381:SF20">
    <property type="entry name" value="TRANSLATION INITIATION FACTOR IF-2, MITOCHONDRIAL"/>
    <property type="match status" value="1"/>
</dbReference>
<keyword evidence="5" id="KW-0648">Protein biosynthesis</keyword>
<dbReference type="SUPFAM" id="SSF52156">
    <property type="entry name" value="Initiation factor IF2/eIF5b, domain 3"/>
    <property type="match status" value="1"/>
</dbReference>
<dbReference type="Pfam" id="PF22042">
    <property type="entry name" value="EF-G_D2"/>
    <property type="match status" value="1"/>
</dbReference>
<dbReference type="InterPro" id="IPR000795">
    <property type="entry name" value="T_Tr_GTP-bd_dom"/>
</dbReference>
<dbReference type="GO" id="GO:0003924">
    <property type="term" value="F:GTPase activity"/>
    <property type="evidence" value="ECO:0007669"/>
    <property type="project" value="InterPro"/>
</dbReference>
<comment type="function">
    <text evidence="9">One of the essential components for the initiation of protein synthesis. Protects formylmethionyl-tRNA from spontaneous hydrolysis and promotes its binding to the 30S ribosomal subunits. Also involved in the hydrolysis of GTP during the formation of the 70S ribosomal complex.</text>
</comment>
<proteinExistence type="inferred from homology"/>
<comment type="similarity">
    <text evidence="2">Belongs to the TRAFAC class translation factor GTPase superfamily. Classic translation factor GTPase family. IF-2 subfamily.</text>
</comment>
<dbReference type="PANTHER" id="PTHR43381">
    <property type="entry name" value="TRANSLATION INITIATION FACTOR IF-2-RELATED"/>
    <property type="match status" value="1"/>
</dbReference>
<dbReference type="AlphaFoldDB" id="A0A9W7WSC6"/>
<dbReference type="InterPro" id="IPR044145">
    <property type="entry name" value="IF2_II"/>
</dbReference>
<sequence>MKRIAALIGRTASSCWHHGGPNLASLPIWSPGPPYTCPQVRHLAAKQNKGHFKGQKILKPVKLEKQQKQEVEIKQRMTVYELAKAMNKDIDHVYEALLNTEVDLDELEPETVLEEKWIKEAVKRSGMKYKWAKLVETKVRENKDIQRRHPPDPAHLVDRPPVVTIMGHVDQGKTTLLDSLRKSQIAAQEAGGITQHIGAFRVQLPSGEKITFLDTPGHAAFSAMRARGAMVTDIVILVVAADDGVMKQTIESIQHAKKAKVPIIVAVNKCDKPQADPHRAKEELMAHDVVCEEFGGEIQAIHVSALKGDHLLELTEATVTLAEVLELKGDPTGLVEGTVIESRTDKGKGPVTTAIIQRGTLRKGCTLVAGRCWAKVRFMFDEYNQSLTEAGPSIPVEIVGWKDLPSAGEEILEVESEQRAREVVEWRAYVEEQDKLKEDQQAIEAKQKQHQDIYNKERESTAHLTWKQRRAAMYRANKHKLAHRVSEKTETEELVLPVIIKGDVDGSVEAILNILESYDADDQCQLDVVHFGVGDISESDINLAETFSGTIYGFNVAANKAIQLMAAKKGIPLRLHRVIYKLIDELKEDLSGKLTPVTEENIIGEASVLAMFDVTVGKKKVPVAGCRVQKGQLDKKMKFRLIRGRDVLWEGCVTTMKHLKDDVPIVKTGMECGLSIDDEDFEFRPGDEIVCYSESETKQNIFWDPGF</sequence>
<dbReference type="InterPro" id="IPR000178">
    <property type="entry name" value="TF_IF2_bacterial-like"/>
</dbReference>
<dbReference type="InterPro" id="IPR036925">
    <property type="entry name" value="TIF_IF2_dom3_sf"/>
</dbReference>
<evidence type="ECO:0000256" key="2">
    <source>
        <dbReference type="ARBA" id="ARBA00007733"/>
    </source>
</evidence>
<evidence type="ECO:0000256" key="8">
    <source>
        <dbReference type="ARBA" id="ARBA00023134"/>
    </source>
</evidence>
<dbReference type="NCBIfam" id="TIGR00231">
    <property type="entry name" value="small_GTP"/>
    <property type="match status" value="1"/>
</dbReference>
<dbReference type="CDD" id="cd01887">
    <property type="entry name" value="IF2_eIF5B"/>
    <property type="match status" value="1"/>
</dbReference>
<keyword evidence="13" id="KW-1185">Reference proteome</keyword>
<dbReference type="GO" id="GO:0005739">
    <property type="term" value="C:mitochondrion"/>
    <property type="evidence" value="ECO:0007669"/>
    <property type="project" value="UniProtKB-SubCell"/>
</dbReference>
<gene>
    <name evidence="12" type="ORF">IRJ41_003933</name>
</gene>
<dbReference type="Gene3D" id="3.40.50.300">
    <property type="entry name" value="P-loop containing nucleotide triphosphate hydrolases"/>
    <property type="match status" value="1"/>
</dbReference>
<keyword evidence="7" id="KW-0496">Mitochondrion</keyword>
<dbReference type="Gene3D" id="2.40.30.10">
    <property type="entry name" value="Translation factors"/>
    <property type="match status" value="2"/>
</dbReference>
<accession>A0A9W7WSC6</accession>
<evidence type="ECO:0000256" key="3">
    <source>
        <dbReference type="ARBA" id="ARBA00022540"/>
    </source>
</evidence>
<evidence type="ECO:0000259" key="11">
    <source>
        <dbReference type="PROSITE" id="PS51722"/>
    </source>
</evidence>
<keyword evidence="8" id="KW-0342">GTP-binding</keyword>
<name>A0A9W7WSC6_TRIRA</name>
<evidence type="ECO:0000256" key="5">
    <source>
        <dbReference type="ARBA" id="ARBA00022917"/>
    </source>
</evidence>
<dbReference type="FunFam" id="2.40.30.10:FF:000007">
    <property type="entry name" value="Translation initiation factor IF-2"/>
    <property type="match status" value="1"/>
</dbReference>
<feature type="domain" description="Tr-type G" evidence="11">
    <location>
        <begin position="158"/>
        <end position="328"/>
    </location>
</feature>
<evidence type="ECO:0000256" key="6">
    <source>
        <dbReference type="ARBA" id="ARBA00022946"/>
    </source>
</evidence>
<dbReference type="InterPro" id="IPR053905">
    <property type="entry name" value="EF-G-like_DII"/>
</dbReference>
<dbReference type="FunFam" id="2.40.30.10:FF:000072">
    <property type="entry name" value="translation initiation factor IF-2, mitochondrial isoform X1"/>
    <property type="match status" value="1"/>
</dbReference>
<evidence type="ECO:0000256" key="4">
    <source>
        <dbReference type="ARBA" id="ARBA00022741"/>
    </source>
</evidence>
<keyword evidence="3 12" id="KW-0396">Initiation factor</keyword>
<organism evidence="12 13">
    <name type="scientific">Triplophysa rosa</name>
    <name type="common">Cave loach</name>
    <dbReference type="NCBI Taxonomy" id="992332"/>
    <lineage>
        <taxon>Eukaryota</taxon>
        <taxon>Metazoa</taxon>
        <taxon>Chordata</taxon>
        <taxon>Craniata</taxon>
        <taxon>Vertebrata</taxon>
        <taxon>Euteleostomi</taxon>
        <taxon>Actinopterygii</taxon>
        <taxon>Neopterygii</taxon>
        <taxon>Teleostei</taxon>
        <taxon>Ostariophysi</taxon>
        <taxon>Cypriniformes</taxon>
        <taxon>Nemacheilidae</taxon>
        <taxon>Triplophysa</taxon>
    </lineage>
</organism>
<dbReference type="InterPro" id="IPR015760">
    <property type="entry name" value="TIF_IF2"/>
</dbReference>
<comment type="caution">
    <text evidence="12">The sequence shown here is derived from an EMBL/GenBank/DDBJ whole genome shotgun (WGS) entry which is preliminary data.</text>
</comment>
<dbReference type="SUPFAM" id="SSF52540">
    <property type="entry name" value="P-loop containing nucleoside triphosphate hydrolases"/>
    <property type="match status" value="1"/>
</dbReference>
<dbReference type="InterPro" id="IPR023115">
    <property type="entry name" value="TIF_IF2_dom3"/>
</dbReference>
<evidence type="ECO:0000256" key="1">
    <source>
        <dbReference type="ARBA" id="ARBA00004173"/>
    </source>
</evidence>
<dbReference type="GO" id="GO:0005525">
    <property type="term" value="F:GTP binding"/>
    <property type="evidence" value="ECO:0007669"/>
    <property type="project" value="UniProtKB-KW"/>
</dbReference>
<evidence type="ECO:0000256" key="7">
    <source>
        <dbReference type="ARBA" id="ARBA00023128"/>
    </source>
</evidence>
<dbReference type="PROSITE" id="PS51722">
    <property type="entry name" value="G_TR_2"/>
    <property type="match status" value="1"/>
</dbReference>
<evidence type="ECO:0000256" key="9">
    <source>
        <dbReference type="ARBA" id="ARBA00025162"/>
    </source>
</evidence>
<protein>
    <recommendedName>
        <fullName evidence="10">Translation initiation factor IF-2, mitochondrial</fullName>
    </recommendedName>
</protein>
<dbReference type="HAMAP" id="MF_00100_B">
    <property type="entry name" value="IF_2_B"/>
    <property type="match status" value="1"/>
</dbReference>